<dbReference type="GO" id="GO:0005669">
    <property type="term" value="C:transcription factor TFIID complex"/>
    <property type="evidence" value="ECO:0007669"/>
    <property type="project" value="InterPro"/>
</dbReference>
<feature type="coiled-coil region" evidence="6">
    <location>
        <begin position="300"/>
        <end position="371"/>
    </location>
</feature>
<feature type="region of interest" description="Disordered" evidence="7">
    <location>
        <begin position="241"/>
        <end position="277"/>
    </location>
</feature>
<keyword evidence="6" id="KW-0175">Coiled coil</keyword>
<evidence type="ECO:0000256" key="4">
    <source>
        <dbReference type="ARBA" id="ARBA00023163"/>
    </source>
</evidence>
<name>A0A2J8ILG0_PANTR</name>
<keyword evidence="5" id="KW-0539">Nucleus</keyword>
<dbReference type="InterPro" id="IPR037817">
    <property type="entry name" value="TAF7"/>
</dbReference>
<comment type="caution">
    <text evidence="9">The sequence shown here is derived from an EMBL/GenBank/DDBJ whole genome shotgun (WGS) entry which is preliminary data.</text>
</comment>
<protein>
    <submittedName>
        <fullName evidence="9">TAF7L isoform 2</fullName>
    </submittedName>
</protein>
<evidence type="ECO:0000256" key="2">
    <source>
        <dbReference type="ARBA" id="ARBA00009368"/>
    </source>
</evidence>
<dbReference type="PANTHER" id="PTHR12228:SF8">
    <property type="entry name" value="TRANSCRIPTION INITIATION FACTOR TFIID SUBUNIT 7-LIKE"/>
    <property type="match status" value="1"/>
</dbReference>
<evidence type="ECO:0000256" key="1">
    <source>
        <dbReference type="ARBA" id="ARBA00004123"/>
    </source>
</evidence>
<dbReference type="CDD" id="cd08047">
    <property type="entry name" value="TAF7"/>
    <property type="match status" value="1"/>
</dbReference>
<evidence type="ECO:0000256" key="5">
    <source>
        <dbReference type="ARBA" id="ARBA00023242"/>
    </source>
</evidence>
<dbReference type="InterPro" id="IPR006751">
    <property type="entry name" value="TAFII55_prot_cons_reg"/>
</dbReference>
<dbReference type="AlphaFoldDB" id="A0A2J8ILG0"/>
<dbReference type="Pfam" id="PF04658">
    <property type="entry name" value="TAFII55_N"/>
    <property type="match status" value="1"/>
</dbReference>
<dbReference type="SMART" id="SM01370">
    <property type="entry name" value="TAFII55_N"/>
    <property type="match status" value="1"/>
</dbReference>
<reference evidence="9 10" key="1">
    <citation type="submission" date="2017-12" db="EMBL/GenBank/DDBJ databases">
        <title>High-resolution comparative analysis of great ape genomes.</title>
        <authorList>
            <person name="Pollen A."/>
            <person name="Hastie A."/>
            <person name="Hormozdiari F."/>
            <person name="Dougherty M."/>
            <person name="Liu R."/>
            <person name="Chaisson M."/>
            <person name="Hoppe E."/>
            <person name="Hill C."/>
            <person name="Pang A."/>
            <person name="Hillier L."/>
            <person name="Baker C."/>
            <person name="Armstrong J."/>
            <person name="Shendure J."/>
            <person name="Paten B."/>
            <person name="Wilson R."/>
            <person name="Chao H."/>
            <person name="Schneider V."/>
            <person name="Ventura M."/>
            <person name="Kronenberg Z."/>
            <person name="Murali S."/>
            <person name="Gordon D."/>
            <person name="Cantsilieris S."/>
            <person name="Munson K."/>
            <person name="Nelson B."/>
            <person name="Raja A."/>
            <person name="Underwood J."/>
            <person name="Diekhans M."/>
            <person name="Fiddes I."/>
            <person name="Haussler D."/>
            <person name="Eichler E."/>
        </authorList>
    </citation>
    <scope>NUCLEOTIDE SEQUENCE [LARGE SCALE GENOMIC DNA]</scope>
    <source>
        <strain evidence="9">Yerkes chimp pedigree #C0471</strain>
    </source>
</reference>
<proteinExistence type="inferred from homology"/>
<evidence type="ECO:0000256" key="7">
    <source>
        <dbReference type="SAM" id="MobiDB-lite"/>
    </source>
</evidence>
<feature type="domain" description="TAFII55 protein conserved region" evidence="8">
    <location>
        <begin position="12"/>
        <end position="191"/>
    </location>
</feature>
<keyword evidence="4" id="KW-0804">Transcription</keyword>
<dbReference type="EMBL" id="NBAG03000806">
    <property type="protein sequence ID" value="PNI11356.1"/>
    <property type="molecule type" value="Genomic_DNA"/>
</dbReference>
<organism evidence="9 10">
    <name type="scientific">Pan troglodytes</name>
    <name type="common">Chimpanzee</name>
    <dbReference type="NCBI Taxonomy" id="9598"/>
    <lineage>
        <taxon>Eukaryota</taxon>
        <taxon>Metazoa</taxon>
        <taxon>Chordata</taxon>
        <taxon>Craniata</taxon>
        <taxon>Vertebrata</taxon>
        <taxon>Euteleostomi</taxon>
        <taxon>Mammalia</taxon>
        <taxon>Eutheria</taxon>
        <taxon>Euarchontoglires</taxon>
        <taxon>Primates</taxon>
        <taxon>Haplorrhini</taxon>
        <taxon>Catarrhini</taxon>
        <taxon>Hominidae</taxon>
        <taxon>Pan</taxon>
    </lineage>
</organism>
<accession>A0A2J8ILG0</accession>
<comment type="subcellular location">
    <subcellularLocation>
        <location evidence="1">Nucleus</location>
    </subcellularLocation>
</comment>
<sequence length="371" mass="42945">MSESQDEVPDEVENQFILRLPLEHACTVRNLARSQSVKRKDKLKIDLLPDGRHAVVEVEDVPLAAKLVDLPCVIESLRTLDKKTFYKTADISQMLVCTADGDIHLSPEEPAASTDPNIVRKKERGREEKCVWKHGITPPLKNVRKKRFRKTQKKVPDVKEMEKSSFTKYIESPDVENEVKRLLRSDAEAVSTRWEVIAEDGTKEIESQGSIPGFVISSGMSSHKQGHTSSEYDMLREMFSDSRSNNDDEDEDDEDEDEDEDKDKEEEEEDCSEEYLERQLQAEFIESGQYRANEGTSSIVTEIQKQIEKKEKKLHKIQNKAQRQKDLIMKVENLTLKNHFQSVLEQLELQEKQKNEKLISLQEQLQRFLKK</sequence>
<dbReference type="GO" id="GO:0006367">
    <property type="term" value="P:transcription initiation at RNA polymerase II promoter"/>
    <property type="evidence" value="ECO:0007669"/>
    <property type="project" value="InterPro"/>
</dbReference>
<evidence type="ECO:0000259" key="8">
    <source>
        <dbReference type="SMART" id="SM01370"/>
    </source>
</evidence>
<feature type="compositionally biased region" description="Acidic residues" evidence="7">
    <location>
        <begin position="247"/>
        <end position="274"/>
    </location>
</feature>
<evidence type="ECO:0000313" key="10">
    <source>
        <dbReference type="Proteomes" id="UP000236370"/>
    </source>
</evidence>
<comment type="similarity">
    <text evidence="2">Belongs to the TAF7 family.</text>
</comment>
<dbReference type="Proteomes" id="UP000236370">
    <property type="component" value="Unassembled WGS sequence"/>
</dbReference>
<gene>
    <name evidence="9" type="ORF">CK820_G0055606</name>
</gene>
<keyword evidence="3" id="KW-0805">Transcription regulation</keyword>
<evidence type="ECO:0000256" key="6">
    <source>
        <dbReference type="SAM" id="Coils"/>
    </source>
</evidence>
<evidence type="ECO:0000256" key="3">
    <source>
        <dbReference type="ARBA" id="ARBA00023015"/>
    </source>
</evidence>
<evidence type="ECO:0000313" key="9">
    <source>
        <dbReference type="EMBL" id="PNI11356.1"/>
    </source>
</evidence>
<dbReference type="PANTHER" id="PTHR12228">
    <property type="entry name" value="TRANSCRIPTION INITIATION FACTOR TFIID 55 KD SUBUNIT-RELATED"/>
    <property type="match status" value="1"/>
</dbReference>